<feature type="transmembrane region" description="Helical" evidence="2">
    <location>
        <begin position="60"/>
        <end position="82"/>
    </location>
</feature>
<reference evidence="3 4" key="1">
    <citation type="journal article" date="2018" name="Nat. Ecol. Evol.">
        <title>Genomic signatures of mitonuclear coevolution across populations of Tigriopus californicus.</title>
        <authorList>
            <person name="Barreto F.S."/>
            <person name="Watson E.T."/>
            <person name="Lima T.G."/>
            <person name="Willett C.S."/>
            <person name="Edmands S."/>
            <person name="Li W."/>
            <person name="Burton R.S."/>
        </authorList>
    </citation>
    <scope>NUCLEOTIDE SEQUENCE [LARGE SCALE GENOMIC DNA]</scope>
    <source>
        <strain evidence="3 4">San Diego</strain>
    </source>
</reference>
<feature type="transmembrane region" description="Helical" evidence="2">
    <location>
        <begin position="88"/>
        <end position="108"/>
    </location>
</feature>
<dbReference type="EMBL" id="VCGU01000003">
    <property type="protein sequence ID" value="TRY78676.1"/>
    <property type="molecule type" value="Genomic_DNA"/>
</dbReference>
<keyword evidence="4" id="KW-1185">Reference proteome</keyword>
<dbReference type="GO" id="GO:0008289">
    <property type="term" value="F:lipid binding"/>
    <property type="evidence" value="ECO:0007669"/>
    <property type="project" value="InterPro"/>
</dbReference>
<dbReference type="GO" id="GO:0005576">
    <property type="term" value="C:extracellular region"/>
    <property type="evidence" value="ECO:0007669"/>
    <property type="project" value="InterPro"/>
</dbReference>
<evidence type="ECO:0000256" key="1">
    <source>
        <dbReference type="ARBA" id="ARBA00010090"/>
    </source>
</evidence>
<accession>A0A553PLX6</accession>
<dbReference type="PANTHER" id="PTHR14096:SF28">
    <property type="entry name" value="APOLIPOPROTEIN L, 1-RELATED"/>
    <property type="match status" value="1"/>
</dbReference>
<protein>
    <submittedName>
        <fullName evidence="3">Uncharacterized protein</fullName>
    </submittedName>
</protein>
<dbReference type="GO" id="GO:0006869">
    <property type="term" value="P:lipid transport"/>
    <property type="evidence" value="ECO:0007669"/>
    <property type="project" value="InterPro"/>
</dbReference>
<evidence type="ECO:0000313" key="3">
    <source>
        <dbReference type="EMBL" id="TRY78676.1"/>
    </source>
</evidence>
<dbReference type="GO" id="GO:0016020">
    <property type="term" value="C:membrane"/>
    <property type="evidence" value="ECO:0007669"/>
    <property type="project" value="TreeGrafter"/>
</dbReference>
<keyword evidence="2" id="KW-1133">Transmembrane helix</keyword>
<keyword evidence="2" id="KW-0472">Membrane</keyword>
<dbReference type="PANTHER" id="PTHR14096">
    <property type="entry name" value="APOLIPOPROTEIN L"/>
    <property type="match status" value="1"/>
</dbReference>
<keyword evidence="2" id="KW-0812">Transmembrane</keyword>
<organism evidence="3 4">
    <name type="scientific">Tigriopus californicus</name>
    <name type="common">Marine copepod</name>
    <dbReference type="NCBI Taxonomy" id="6832"/>
    <lineage>
        <taxon>Eukaryota</taxon>
        <taxon>Metazoa</taxon>
        <taxon>Ecdysozoa</taxon>
        <taxon>Arthropoda</taxon>
        <taxon>Crustacea</taxon>
        <taxon>Multicrustacea</taxon>
        <taxon>Hexanauplia</taxon>
        <taxon>Copepoda</taxon>
        <taxon>Harpacticoida</taxon>
        <taxon>Harpacticidae</taxon>
        <taxon>Tigriopus</taxon>
    </lineage>
</organism>
<name>A0A553PLX6_TIGCA</name>
<dbReference type="Proteomes" id="UP000318571">
    <property type="component" value="Chromosome 11"/>
</dbReference>
<dbReference type="AlphaFoldDB" id="A0A553PLX6"/>
<gene>
    <name evidence="3" type="ORF">TCAL_13195</name>
</gene>
<comment type="similarity">
    <text evidence="1">Belongs to the apolipoprotein L family.</text>
</comment>
<comment type="caution">
    <text evidence="3">The sequence shown here is derived from an EMBL/GenBank/DDBJ whole genome shotgun (WGS) entry which is preliminary data.</text>
</comment>
<evidence type="ECO:0000256" key="2">
    <source>
        <dbReference type="SAM" id="Phobius"/>
    </source>
</evidence>
<proteinExistence type="inferred from homology"/>
<dbReference type="InterPro" id="IPR008405">
    <property type="entry name" value="ApoL"/>
</dbReference>
<sequence length="298" mass="31605">MLSICSEDKKHVTYENAILVTNVNSALAKYRESLRNFALEIEELADQYDSVWKKHKAIRVGGYSGSVLGCLLGIGGGIVSVATAGAAVPFLVGGLFVAGAVAGVGGGITRWDNARTTKNRLEELSETFEDLLESTMHSHESLVDALREFQGAPQLQALKMETMIGEKVQIFQGSGKAMINILHAFPSFKTLVKTGLINTFKQKAAGSASMAASSVGLTDDVLVGGARATGQTVATEGIKRAAIAAGGVAIGLGVLALGYEIYEIVQDVKKDDCTFSQELRNLAANIRENHLIMKAWGS</sequence>
<dbReference type="GO" id="GO:0042157">
    <property type="term" value="P:lipoprotein metabolic process"/>
    <property type="evidence" value="ECO:0007669"/>
    <property type="project" value="InterPro"/>
</dbReference>
<evidence type="ECO:0000313" key="4">
    <source>
        <dbReference type="Proteomes" id="UP000318571"/>
    </source>
</evidence>